<gene>
    <name evidence="1" type="ORF">ACJDTP_11055</name>
</gene>
<proteinExistence type="predicted"/>
<dbReference type="Pfam" id="PF08890">
    <property type="entry name" value="Phage_TAC_5"/>
    <property type="match status" value="1"/>
</dbReference>
<organism evidence="1 2">
    <name type="scientific">Candidatus Clostridium helianthi</name>
    <dbReference type="NCBI Taxonomy" id="3381660"/>
    <lineage>
        <taxon>Bacteria</taxon>
        <taxon>Bacillati</taxon>
        <taxon>Bacillota</taxon>
        <taxon>Clostridia</taxon>
        <taxon>Eubacteriales</taxon>
        <taxon>Clostridiaceae</taxon>
        <taxon>Clostridium</taxon>
    </lineage>
</organism>
<evidence type="ECO:0000313" key="2">
    <source>
        <dbReference type="Proteomes" id="UP001623600"/>
    </source>
</evidence>
<dbReference type="Gene3D" id="3.30.2220.30">
    <property type="match status" value="1"/>
</dbReference>
<evidence type="ECO:0000313" key="1">
    <source>
        <dbReference type="EMBL" id="MFL0165607.1"/>
    </source>
</evidence>
<sequence length="131" mass="15107">MFNKMLKKIIKRIISSNIKYPTDTVIIYRLNIPIKLRALNAQEIREIGEKSIDDSEFVAKLIVTSTTNFNWGSQILLNAFKSSDSKEVVMNILLAGEMKFLGEKVIKISKYYILVDKILETIKKAFLKSYK</sequence>
<dbReference type="EMBL" id="JBJIAB010000011">
    <property type="protein sequence ID" value="MFL0165607.1"/>
    <property type="molecule type" value="Genomic_DNA"/>
</dbReference>
<dbReference type="Proteomes" id="UP001623600">
    <property type="component" value="Unassembled WGS sequence"/>
</dbReference>
<name>A0ABW8S4B6_9CLOT</name>
<comment type="caution">
    <text evidence="1">The sequence shown here is derived from an EMBL/GenBank/DDBJ whole genome shotgun (WGS) entry which is preliminary data.</text>
</comment>
<dbReference type="RefSeq" id="WP_406761214.1">
    <property type="nucleotide sequence ID" value="NZ_JBJIAB010000011.1"/>
</dbReference>
<dbReference type="InterPro" id="IPR038559">
    <property type="entry name" value="XkdN-like_sf"/>
</dbReference>
<protein>
    <submittedName>
        <fullName evidence="1">Phage tail assembly chaperone</fullName>
    </submittedName>
</protein>
<accession>A0ABW8S4B6</accession>
<keyword evidence="2" id="KW-1185">Reference proteome</keyword>
<reference evidence="1 2" key="1">
    <citation type="submission" date="2024-11" db="EMBL/GenBank/DDBJ databases">
        <authorList>
            <person name="Heng Y.C."/>
            <person name="Lim A.C.H."/>
            <person name="Lee J.K.Y."/>
            <person name="Kittelmann S."/>
        </authorList>
    </citation>
    <scope>NUCLEOTIDE SEQUENCE [LARGE SCALE GENOMIC DNA]</scope>
    <source>
        <strain evidence="1 2">WILCCON 0112</strain>
    </source>
</reference>
<dbReference type="InterPro" id="IPR014986">
    <property type="entry name" value="XkdN-like"/>
</dbReference>